<dbReference type="Pfam" id="PF13850">
    <property type="entry name" value="ERGIC_N"/>
    <property type="match status" value="1"/>
</dbReference>
<dbReference type="GO" id="GO:0005783">
    <property type="term" value="C:endoplasmic reticulum"/>
    <property type="evidence" value="ECO:0007669"/>
    <property type="project" value="TreeGrafter"/>
</dbReference>
<evidence type="ECO:0000256" key="6">
    <source>
        <dbReference type="SAM" id="Phobius"/>
    </source>
</evidence>
<evidence type="ECO:0000256" key="4">
    <source>
        <dbReference type="ARBA" id="ARBA00022989"/>
    </source>
</evidence>
<sequence>MYQKNLLEKLRRIDLFPKYIESASVKTKSGAFLSIASYLLLAFLFLNEFRLFIANDYETKLTIDDSTGPTSVEIYFNITFPNLKCGFLHVDTLDKSGERHLNVKHRVYYMPLDEVGNALDKRNPQILGHLGGKERYCGSCYGAEQYSHNGCCDTCEEIRDAYYKAGWDFVESNFEQCGHPKKKENNVGHGCLLYGTLRVNKVDGTFHIAPGVNVVRMRQHLHSIDKTEFENGNIDCSHTINQLTFGKPLQGTKNPLAGIDNFNHNKEMMYQYFLKVVPTYYRKTEKFQYSAYKFSRELNRLQSRGYPGVFFKYEFAPIVIQIEKQKKSFFHFITQSLSLLGGVFTFSFLIDRLIFTLLINKEKKSK</sequence>
<dbReference type="EMBL" id="JAOAOG010000131">
    <property type="protein sequence ID" value="KAJ6246669.1"/>
    <property type="molecule type" value="Genomic_DNA"/>
</dbReference>
<evidence type="ECO:0000256" key="5">
    <source>
        <dbReference type="ARBA" id="ARBA00023136"/>
    </source>
</evidence>
<dbReference type="Pfam" id="PF07970">
    <property type="entry name" value="COPIIcoated_ERV"/>
    <property type="match status" value="1"/>
</dbReference>
<dbReference type="GO" id="GO:0016020">
    <property type="term" value="C:membrane"/>
    <property type="evidence" value="ECO:0007669"/>
    <property type="project" value="UniProtKB-SubCell"/>
</dbReference>
<keyword evidence="12" id="KW-1185">Reference proteome</keyword>
<feature type="domain" description="Endoplasmic reticulum vesicle transporter C-terminal" evidence="7">
    <location>
        <begin position="140"/>
        <end position="351"/>
    </location>
</feature>
<evidence type="ECO:0000256" key="3">
    <source>
        <dbReference type="ARBA" id="ARBA00022692"/>
    </source>
</evidence>
<evidence type="ECO:0000256" key="2">
    <source>
        <dbReference type="ARBA" id="ARBA00005648"/>
    </source>
</evidence>
<feature type="transmembrane region" description="Helical" evidence="6">
    <location>
        <begin position="31"/>
        <end position="53"/>
    </location>
</feature>
<evidence type="ECO:0000313" key="12">
    <source>
        <dbReference type="Proteomes" id="UP001150062"/>
    </source>
</evidence>
<comment type="caution">
    <text evidence="9">The sequence shown here is derived from an EMBL/GenBank/DDBJ whole genome shotgun (WGS) entry which is preliminary data.</text>
</comment>
<organism evidence="9 11">
    <name type="scientific">Anaeramoeba flamelloides</name>
    <dbReference type="NCBI Taxonomy" id="1746091"/>
    <lineage>
        <taxon>Eukaryota</taxon>
        <taxon>Metamonada</taxon>
        <taxon>Anaeramoebidae</taxon>
        <taxon>Anaeramoeba</taxon>
    </lineage>
</organism>
<keyword evidence="5 6" id="KW-0472">Membrane</keyword>
<dbReference type="PANTHER" id="PTHR10984">
    <property type="entry name" value="ENDOPLASMIC RETICULUM-GOLGI INTERMEDIATE COMPARTMENT PROTEIN"/>
    <property type="match status" value="1"/>
</dbReference>
<comment type="subcellular location">
    <subcellularLocation>
        <location evidence="1">Membrane</location>
        <topology evidence="1">Multi-pass membrane protein</topology>
    </subcellularLocation>
</comment>
<evidence type="ECO:0000256" key="1">
    <source>
        <dbReference type="ARBA" id="ARBA00004141"/>
    </source>
</evidence>
<evidence type="ECO:0000313" key="9">
    <source>
        <dbReference type="EMBL" id="KAJ3433100.1"/>
    </source>
</evidence>
<proteinExistence type="inferred from homology"/>
<dbReference type="Proteomes" id="UP001150062">
    <property type="component" value="Unassembled WGS sequence"/>
</dbReference>
<feature type="transmembrane region" description="Helical" evidence="6">
    <location>
        <begin position="337"/>
        <end position="359"/>
    </location>
</feature>
<reference evidence="10" key="1">
    <citation type="submission" date="2022-08" db="EMBL/GenBank/DDBJ databases">
        <title>Novel sulfate-reducing endosymbionts in the free-living metamonad Anaeramoeba.</title>
        <authorList>
            <person name="Jerlstrom-Hultqvist J."/>
            <person name="Cepicka I."/>
            <person name="Gallot-Lavallee L."/>
            <person name="Salas-Leiva D."/>
            <person name="Curtis B.A."/>
            <person name="Zahonova K."/>
            <person name="Pipaliya S."/>
            <person name="Dacks J."/>
            <person name="Roger A.J."/>
        </authorList>
    </citation>
    <scope>NUCLEOTIDE SEQUENCE</scope>
    <source>
        <strain evidence="10">Schooner1</strain>
    </source>
</reference>
<dbReference type="PANTHER" id="PTHR10984:SF25">
    <property type="entry name" value="ENDOPLASMIC RETICULUM-GOLGI INTERMEDIATE COMPARTMENT PROTEIN 3"/>
    <property type="match status" value="1"/>
</dbReference>
<feature type="domain" description="Endoplasmic reticulum vesicle transporter N-terminal" evidence="8">
    <location>
        <begin position="10"/>
        <end position="100"/>
    </location>
</feature>
<dbReference type="InterPro" id="IPR045888">
    <property type="entry name" value="Erv"/>
</dbReference>
<reference evidence="9" key="2">
    <citation type="submission" date="2022-08" db="EMBL/GenBank/DDBJ databases">
        <title>Novel sulphate-reducing endosymbionts in the free-living metamonad Anaeramoeba.</title>
        <authorList>
            <person name="Jerlstrom-Hultqvist J."/>
            <person name="Cepicka I."/>
            <person name="Gallot-Lavallee L."/>
            <person name="Salas-Leiva D."/>
            <person name="Curtis B.A."/>
            <person name="Zahonova K."/>
            <person name="Pipaliya S."/>
            <person name="Dacks J."/>
            <person name="Roger A.J."/>
        </authorList>
    </citation>
    <scope>NUCLEOTIDE SEQUENCE</scope>
    <source>
        <strain evidence="9">Busselton2</strain>
    </source>
</reference>
<accession>A0AAV7YW71</accession>
<dbReference type="EMBL" id="JANTQA010000047">
    <property type="protein sequence ID" value="KAJ3433100.1"/>
    <property type="molecule type" value="Genomic_DNA"/>
</dbReference>
<dbReference type="AlphaFoldDB" id="A0AAV7YW71"/>
<comment type="similarity">
    <text evidence="2">Belongs to the ERGIC family.</text>
</comment>
<dbReference type="GO" id="GO:0030134">
    <property type="term" value="C:COPII-coated ER to Golgi transport vesicle"/>
    <property type="evidence" value="ECO:0007669"/>
    <property type="project" value="TreeGrafter"/>
</dbReference>
<evidence type="ECO:0000259" key="7">
    <source>
        <dbReference type="Pfam" id="PF07970"/>
    </source>
</evidence>
<evidence type="ECO:0000313" key="11">
    <source>
        <dbReference type="Proteomes" id="UP001146793"/>
    </source>
</evidence>
<evidence type="ECO:0000259" key="8">
    <source>
        <dbReference type="Pfam" id="PF13850"/>
    </source>
</evidence>
<keyword evidence="4 6" id="KW-1133">Transmembrane helix</keyword>
<name>A0AAV7YW71_9EUKA</name>
<dbReference type="Proteomes" id="UP001146793">
    <property type="component" value="Unassembled WGS sequence"/>
</dbReference>
<evidence type="ECO:0000313" key="10">
    <source>
        <dbReference type="EMBL" id="KAJ6246669.1"/>
    </source>
</evidence>
<gene>
    <name evidence="9" type="ORF">M0812_22051</name>
    <name evidence="10" type="ORF">M0813_01919</name>
</gene>
<dbReference type="InterPro" id="IPR039542">
    <property type="entry name" value="Erv_N"/>
</dbReference>
<protein>
    <submittedName>
        <fullName evidence="9">Endoplasmic reticulum-golgi intermediate compartment protein</fullName>
    </submittedName>
</protein>
<dbReference type="InterPro" id="IPR012936">
    <property type="entry name" value="Erv_C"/>
</dbReference>
<keyword evidence="3 6" id="KW-0812">Transmembrane</keyword>